<dbReference type="PANTHER" id="PTHR44858:SF1">
    <property type="entry name" value="UDP-N-ACETYLGLUCOSAMINE--PEPTIDE N-ACETYLGLUCOSAMINYLTRANSFERASE SPINDLY-RELATED"/>
    <property type="match status" value="1"/>
</dbReference>
<protein>
    <submittedName>
        <fullName evidence="4">Tetratricopeptide repeat protein</fullName>
    </submittedName>
</protein>
<feature type="region of interest" description="Disordered" evidence="3">
    <location>
        <begin position="59"/>
        <end position="83"/>
    </location>
</feature>
<dbReference type="RefSeq" id="WP_190261691.1">
    <property type="nucleotide sequence ID" value="NZ_CP053923.1"/>
</dbReference>
<dbReference type="Proteomes" id="UP000516369">
    <property type="component" value="Chromosome"/>
</dbReference>
<accession>A0A7H1MXR2</accession>
<dbReference type="InterPro" id="IPR050498">
    <property type="entry name" value="Ycf3"/>
</dbReference>
<reference evidence="4 5" key="1">
    <citation type="submission" date="2020-05" db="EMBL/GenBank/DDBJ databases">
        <title>Complete closed genome sequence of Defluviicoccus vanus.</title>
        <authorList>
            <person name="Bessarab I."/>
            <person name="Arumugam K."/>
            <person name="Maszenan A.M."/>
            <person name="Seviour R.J."/>
            <person name="Williams R.B."/>
        </authorList>
    </citation>
    <scope>NUCLEOTIDE SEQUENCE [LARGE SCALE GENOMIC DNA]</scope>
    <source>
        <strain evidence="4 5">Ben 114</strain>
    </source>
</reference>
<proteinExistence type="predicted"/>
<organism evidence="4 5">
    <name type="scientific">Defluviicoccus vanus</name>
    <dbReference type="NCBI Taxonomy" id="111831"/>
    <lineage>
        <taxon>Bacteria</taxon>
        <taxon>Pseudomonadati</taxon>
        <taxon>Pseudomonadota</taxon>
        <taxon>Alphaproteobacteria</taxon>
        <taxon>Rhodospirillales</taxon>
        <taxon>Rhodospirillaceae</taxon>
        <taxon>Defluviicoccus</taxon>
    </lineage>
</organism>
<dbReference type="PANTHER" id="PTHR44858">
    <property type="entry name" value="TETRATRICOPEPTIDE REPEAT PROTEIN 6"/>
    <property type="match status" value="1"/>
</dbReference>
<dbReference type="EMBL" id="CP053923">
    <property type="protein sequence ID" value="QNT68248.1"/>
    <property type="molecule type" value="Genomic_DNA"/>
</dbReference>
<dbReference type="SUPFAM" id="SSF48452">
    <property type="entry name" value="TPR-like"/>
    <property type="match status" value="1"/>
</dbReference>
<dbReference type="Gene3D" id="1.25.40.10">
    <property type="entry name" value="Tetratricopeptide repeat domain"/>
    <property type="match status" value="2"/>
</dbReference>
<evidence type="ECO:0000313" key="4">
    <source>
        <dbReference type="EMBL" id="QNT68248.1"/>
    </source>
</evidence>
<dbReference type="InterPro" id="IPR019734">
    <property type="entry name" value="TPR_rpt"/>
</dbReference>
<evidence type="ECO:0000256" key="2">
    <source>
        <dbReference type="ARBA" id="ARBA00022803"/>
    </source>
</evidence>
<evidence type="ECO:0000256" key="3">
    <source>
        <dbReference type="SAM" id="MobiDB-lite"/>
    </source>
</evidence>
<dbReference type="InterPro" id="IPR011990">
    <property type="entry name" value="TPR-like_helical_dom_sf"/>
</dbReference>
<evidence type="ECO:0000313" key="5">
    <source>
        <dbReference type="Proteomes" id="UP000516369"/>
    </source>
</evidence>
<sequence>MVLPLVWTLSPRQCIACGQKNSKAIGLINSAYRLRVPARLVLCTLTLLATVAEAHAANTATSPATSSPAGSAAPAKSAPPASVSEREARYRACLARVVDDPAAAASDARTWLKQGGGDAAKHCAAAADLALGRPKDAAEAFELLAATGGAPKRQAALLAQAADAWVQAGSPDRAIAVLTEALGLVPGDTGLLIDRARASVELGRFNDAVEDLTRAIDADSLNTDAYVLRASALRRAGRLDEAAFDVDTALMFDRHNPDALLERGLLRRDAGDSNGAREDWQMVMKIAPGSAAALMAAKHLDAGKGG</sequence>
<keyword evidence="1" id="KW-0677">Repeat</keyword>
<dbReference type="KEGG" id="dvn:HQ394_01280"/>
<name>A0A7H1MXR2_9PROT</name>
<keyword evidence="5" id="KW-1185">Reference proteome</keyword>
<dbReference type="SMART" id="SM00028">
    <property type="entry name" value="TPR"/>
    <property type="match status" value="4"/>
</dbReference>
<gene>
    <name evidence="4" type="ORF">HQ394_01280</name>
</gene>
<evidence type="ECO:0000256" key="1">
    <source>
        <dbReference type="ARBA" id="ARBA00022737"/>
    </source>
</evidence>
<keyword evidence="2" id="KW-0802">TPR repeat</keyword>
<dbReference type="Pfam" id="PF13432">
    <property type="entry name" value="TPR_16"/>
    <property type="match status" value="2"/>
</dbReference>
<dbReference type="AlphaFoldDB" id="A0A7H1MXR2"/>